<gene>
    <name evidence="1" type="ORF">CHLRE_02g086326v5</name>
</gene>
<name>A0A2K3E0Y9_CHLRE</name>
<protein>
    <submittedName>
        <fullName evidence="1">Uncharacterized protein</fullName>
    </submittedName>
</protein>
<dbReference type="GeneID" id="66052288"/>
<dbReference type="AlphaFoldDB" id="A0A2K3E0Y9"/>
<accession>A0A2K3E0Y9</accession>
<evidence type="ECO:0000313" key="1">
    <source>
        <dbReference type="EMBL" id="PNW86435.1"/>
    </source>
</evidence>
<reference evidence="1 2" key="1">
    <citation type="journal article" date="2007" name="Science">
        <title>The Chlamydomonas genome reveals the evolution of key animal and plant functions.</title>
        <authorList>
            <person name="Merchant S.S."/>
            <person name="Prochnik S.E."/>
            <person name="Vallon O."/>
            <person name="Harris E.H."/>
            <person name="Karpowicz S.J."/>
            <person name="Witman G.B."/>
            <person name="Terry A."/>
            <person name="Salamov A."/>
            <person name="Fritz-Laylin L.K."/>
            <person name="Marechal-Drouard L."/>
            <person name="Marshall W.F."/>
            <person name="Qu L.H."/>
            <person name="Nelson D.R."/>
            <person name="Sanderfoot A.A."/>
            <person name="Spalding M.H."/>
            <person name="Kapitonov V.V."/>
            <person name="Ren Q."/>
            <person name="Ferris P."/>
            <person name="Lindquist E."/>
            <person name="Shapiro H."/>
            <person name="Lucas S.M."/>
            <person name="Grimwood J."/>
            <person name="Schmutz J."/>
            <person name="Cardol P."/>
            <person name="Cerutti H."/>
            <person name="Chanfreau G."/>
            <person name="Chen C.L."/>
            <person name="Cognat V."/>
            <person name="Croft M.T."/>
            <person name="Dent R."/>
            <person name="Dutcher S."/>
            <person name="Fernandez E."/>
            <person name="Fukuzawa H."/>
            <person name="Gonzalez-Ballester D."/>
            <person name="Gonzalez-Halphen D."/>
            <person name="Hallmann A."/>
            <person name="Hanikenne M."/>
            <person name="Hippler M."/>
            <person name="Inwood W."/>
            <person name="Jabbari K."/>
            <person name="Kalanon M."/>
            <person name="Kuras R."/>
            <person name="Lefebvre P.A."/>
            <person name="Lemaire S.D."/>
            <person name="Lobanov A.V."/>
            <person name="Lohr M."/>
            <person name="Manuell A."/>
            <person name="Meier I."/>
            <person name="Mets L."/>
            <person name="Mittag M."/>
            <person name="Mittelmeier T."/>
            <person name="Moroney J.V."/>
            <person name="Moseley J."/>
            <person name="Napoli C."/>
            <person name="Nedelcu A.M."/>
            <person name="Niyogi K."/>
            <person name="Novoselov S.V."/>
            <person name="Paulsen I.T."/>
            <person name="Pazour G."/>
            <person name="Purton S."/>
            <person name="Ral J.P."/>
            <person name="Riano-Pachon D.M."/>
            <person name="Riekhof W."/>
            <person name="Rymarquis L."/>
            <person name="Schroda M."/>
            <person name="Stern D."/>
            <person name="Umen J."/>
            <person name="Willows R."/>
            <person name="Wilson N."/>
            <person name="Zimmer S.L."/>
            <person name="Allmer J."/>
            <person name="Balk J."/>
            <person name="Bisova K."/>
            <person name="Chen C.J."/>
            <person name="Elias M."/>
            <person name="Gendler K."/>
            <person name="Hauser C."/>
            <person name="Lamb M.R."/>
            <person name="Ledford H."/>
            <person name="Long J.C."/>
            <person name="Minagawa J."/>
            <person name="Page M.D."/>
            <person name="Pan J."/>
            <person name="Pootakham W."/>
            <person name="Roje S."/>
            <person name="Rose A."/>
            <person name="Stahlberg E."/>
            <person name="Terauchi A.M."/>
            <person name="Yang P."/>
            <person name="Ball S."/>
            <person name="Bowler C."/>
            <person name="Dieckmann C.L."/>
            <person name="Gladyshev V.N."/>
            <person name="Green P."/>
            <person name="Jorgensen R."/>
            <person name="Mayfield S."/>
            <person name="Mueller-Roeber B."/>
            <person name="Rajamani S."/>
            <person name="Sayre R.T."/>
            <person name="Brokstein P."/>
            <person name="Dubchak I."/>
            <person name="Goodstein D."/>
            <person name="Hornick L."/>
            <person name="Huang Y.W."/>
            <person name="Jhaveri J."/>
            <person name="Luo Y."/>
            <person name="Martinez D."/>
            <person name="Ngau W.C."/>
            <person name="Otillar B."/>
            <person name="Poliakov A."/>
            <person name="Porter A."/>
            <person name="Szajkowski L."/>
            <person name="Werner G."/>
            <person name="Zhou K."/>
            <person name="Grigoriev I.V."/>
            <person name="Rokhsar D.S."/>
            <person name="Grossman A.R."/>
        </authorList>
    </citation>
    <scope>NUCLEOTIDE SEQUENCE [LARGE SCALE GENOMIC DNA]</scope>
    <source>
        <strain evidence="2">CC-503</strain>
    </source>
</reference>
<dbReference type="RefSeq" id="XP_042926972.1">
    <property type="nucleotide sequence ID" value="XM_043059338.1"/>
</dbReference>
<dbReference type="Proteomes" id="UP000006906">
    <property type="component" value="Chromosome 2"/>
</dbReference>
<dbReference type="EMBL" id="CM008963">
    <property type="protein sequence ID" value="PNW86435.1"/>
    <property type="molecule type" value="Genomic_DNA"/>
</dbReference>
<keyword evidence="2" id="KW-1185">Reference proteome</keyword>
<sequence length="96" mass="10298">MQLRKQRQWQHLSPPLLPALAALRWARACHLPSCLPCCLPPAYIASSVTATALSCTSSSSTARVGACDERRRPCQSHHLAGGGEADVGHRIGVARE</sequence>
<evidence type="ECO:0000313" key="2">
    <source>
        <dbReference type="Proteomes" id="UP000006906"/>
    </source>
</evidence>
<dbReference type="KEGG" id="cre:CHLRE_02g086326v5"/>
<dbReference type="InParanoid" id="A0A2K3E0Y9"/>
<organism evidence="1 2">
    <name type="scientific">Chlamydomonas reinhardtii</name>
    <name type="common">Chlamydomonas smithii</name>
    <dbReference type="NCBI Taxonomy" id="3055"/>
    <lineage>
        <taxon>Eukaryota</taxon>
        <taxon>Viridiplantae</taxon>
        <taxon>Chlorophyta</taxon>
        <taxon>core chlorophytes</taxon>
        <taxon>Chlorophyceae</taxon>
        <taxon>CS clade</taxon>
        <taxon>Chlamydomonadales</taxon>
        <taxon>Chlamydomonadaceae</taxon>
        <taxon>Chlamydomonas</taxon>
    </lineage>
</organism>
<proteinExistence type="predicted"/>
<dbReference type="Gramene" id="PNW86435">
    <property type="protein sequence ID" value="PNW86435"/>
    <property type="gene ID" value="CHLRE_02g086326v5"/>
</dbReference>